<evidence type="ECO:0000256" key="1">
    <source>
        <dbReference type="SAM" id="MobiDB-lite"/>
    </source>
</evidence>
<dbReference type="EMBL" id="BMWD01000001">
    <property type="protein sequence ID" value="GGX38606.1"/>
    <property type="molecule type" value="Genomic_DNA"/>
</dbReference>
<name>A0A918JZN4_9ACTN</name>
<dbReference type="Proteomes" id="UP000645555">
    <property type="component" value="Unassembled WGS sequence"/>
</dbReference>
<evidence type="ECO:0000313" key="2">
    <source>
        <dbReference type="EMBL" id="GGX38606.1"/>
    </source>
</evidence>
<sequence length="106" mass="10962">MTEGTPPYAPERAAGGRVRRRRLVRASDRPRQEPGSDGPAGVSGTDGRPGAGGSPAGVTRAAGRPAGAPGRPVRQPSVPRIPRSSFGSRSSQDFFAVLVSESFTHV</sequence>
<accession>A0A918JZN4</accession>
<feature type="compositionally biased region" description="Low complexity" evidence="1">
    <location>
        <begin position="56"/>
        <end position="74"/>
    </location>
</feature>
<feature type="region of interest" description="Disordered" evidence="1">
    <location>
        <begin position="1"/>
        <end position="93"/>
    </location>
</feature>
<dbReference type="AlphaFoldDB" id="A0A918JZN4"/>
<gene>
    <name evidence="2" type="ORF">GCM10010515_01040</name>
</gene>
<comment type="caution">
    <text evidence="2">The sequence shown here is derived from an EMBL/GenBank/DDBJ whole genome shotgun (WGS) entry which is preliminary data.</text>
</comment>
<protein>
    <submittedName>
        <fullName evidence="2">Uncharacterized protein</fullName>
    </submittedName>
</protein>
<feature type="compositionally biased region" description="Basic and acidic residues" evidence="1">
    <location>
        <begin position="25"/>
        <end position="34"/>
    </location>
</feature>
<reference evidence="2" key="1">
    <citation type="journal article" date="2014" name="Int. J. Syst. Evol. Microbiol.">
        <title>Complete genome sequence of Corynebacterium casei LMG S-19264T (=DSM 44701T), isolated from a smear-ripened cheese.</title>
        <authorList>
            <consortium name="US DOE Joint Genome Institute (JGI-PGF)"/>
            <person name="Walter F."/>
            <person name="Albersmeier A."/>
            <person name="Kalinowski J."/>
            <person name="Ruckert C."/>
        </authorList>
    </citation>
    <scope>NUCLEOTIDE SEQUENCE</scope>
    <source>
        <strain evidence="2">JCM 4956</strain>
    </source>
</reference>
<proteinExistence type="predicted"/>
<evidence type="ECO:0000313" key="3">
    <source>
        <dbReference type="Proteomes" id="UP000645555"/>
    </source>
</evidence>
<keyword evidence="3" id="KW-1185">Reference proteome</keyword>
<reference evidence="2" key="2">
    <citation type="submission" date="2020-09" db="EMBL/GenBank/DDBJ databases">
        <authorList>
            <person name="Sun Q."/>
            <person name="Ohkuma M."/>
        </authorList>
    </citation>
    <scope>NUCLEOTIDE SEQUENCE</scope>
    <source>
        <strain evidence="2">JCM 4956</strain>
    </source>
</reference>
<organism evidence="2 3">
    <name type="scientific">Streptomyces fructofermentans</name>
    <dbReference type="NCBI Taxonomy" id="152141"/>
    <lineage>
        <taxon>Bacteria</taxon>
        <taxon>Bacillati</taxon>
        <taxon>Actinomycetota</taxon>
        <taxon>Actinomycetes</taxon>
        <taxon>Kitasatosporales</taxon>
        <taxon>Streptomycetaceae</taxon>
        <taxon>Streptomyces</taxon>
    </lineage>
</organism>